<dbReference type="EMBL" id="GBXM01076415">
    <property type="protein sequence ID" value="JAH32162.1"/>
    <property type="molecule type" value="Transcribed_RNA"/>
</dbReference>
<accession>A0A0E9RTI0</accession>
<protein>
    <submittedName>
        <fullName evidence="1">Uncharacterized protein</fullName>
    </submittedName>
</protein>
<evidence type="ECO:0000313" key="1">
    <source>
        <dbReference type="EMBL" id="JAH32162.1"/>
    </source>
</evidence>
<reference evidence="1" key="2">
    <citation type="journal article" date="2015" name="Fish Shellfish Immunol.">
        <title>Early steps in the European eel (Anguilla anguilla)-Vibrio vulnificus interaction in the gills: Role of the RtxA13 toxin.</title>
        <authorList>
            <person name="Callol A."/>
            <person name="Pajuelo D."/>
            <person name="Ebbesson L."/>
            <person name="Teles M."/>
            <person name="MacKenzie S."/>
            <person name="Amaro C."/>
        </authorList>
    </citation>
    <scope>NUCLEOTIDE SEQUENCE</scope>
</reference>
<organism evidence="1">
    <name type="scientific">Anguilla anguilla</name>
    <name type="common">European freshwater eel</name>
    <name type="synonym">Muraena anguilla</name>
    <dbReference type="NCBI Taxonomy" id="7936"/>
    <lineage>
        <taxon>Eukaryota</taxon>
        <taxon>Metazoa</taxon>
        <taxon>Chordata</taxon>
        <taxon>Craniata</taxon>
        <taxon>Vertebrata</taxon>
        <taxon>Euteleostomi</taxon>
        <taxon>Actinopterygii</taxon>
        <taxon>Neopterygii</taxon>
        <taxon>Teleostei</taxon>
        <taxon>Anguilliformes</taxon>
        <taxon>Anguillidae</taxon>
        <taxon>Anguilla</taxon>
    </lineage>
</organism>
<proteinExistence type="predicted"/>
<dbReference type="AlphaFoldDB" id="A0A0E9RTI0"/>
<sequence length="38" mass="4433">MPSLLSLRPDWMPCLFSPCPDWMLSVLWPEVQAFVQVI</sequence>
<reference evidence="1" key="1">
    <citation type="submission" date="2014-11" db="EMBL/GenBank/DDBJ databases">
        <authorList>
            <person name="Amaro Gonzalez C."/>
        </authorList>
    </citation>
    <scope>NUCLEOTIDE SEQUENCE</scope>
</reference>
<name>A0A0E9RTI0_ANGAN</name>